<sequence>MIMESVEMADKKMLTMPSFSDHQEAEQEEA</sequence>
<feature type="compositionally biased region" description="Basic and acidic residues" evidence="1">
    <location>
        <begin position="21"/>
        <end position="30"/>
    </location>
</feature>
<reference evidence="2 3" key="1">
    <citation type="journal article" date="2018" name="Front. Plant Sci.">
        <title>Red Clover (Trifolium pratense) and Zigzag Clover (T. medium) - A Picture of Genomic Similarities and Differences.</title>
        <authorList>
            <person name="Dluhosova J."/>
            <person name="Istvanek J."/>
            <person name="Nedelnik J."/>
            <person name="Repkova J."/>
        </authorList>
    </citation>
    <scope>NUCLEOTIDE SEQUENCE [LARGE SCALE GENOMIC DNA]</scope>
    <source>
        <strain evidence="3">cv. 10/8</strain>
        <tissue evidence="2">Leaf</tissue>
    </source>
</reference>
<accession>A0A392UXE2</accession>
<dbReference type="AlphaFoldDB" id="A0A392UXE2"/>
<feature type="non-terminal residue" evidence="2">
    <location>
        <position position="30"/>
    </location>
</feature>
<dbReference type="EMBL" id="LXQA010978875">
    <property type="protein sequence ID" value="MCI79669.1"/>
    <property type="molecule type" value="Genomic_DNA"/>
</dbReference>
<keyword evidence="3" id="KW-1185">Reference proteome</keyword>
<evidence type="ECO:0000313" key="2">
    <source>
        <dbReference type="EMBL" id="MCI79669.1"/>
    </source>
</evidence>
<dbReference type="Proteomes" id="UP000265520">
    <property type="component" value="Unassembled WGS sequence"/>
</dbReference>
<comment type="caution">
    <text evidence="2">The sequence shown here is derived from an EMBL/GenBank/DDBJ whole genome shotgun (WGS) entry which is preliminary data.</text>
</comment>
<name>A0A392UXE2_9FABA</name>
<proteinExistence type="predicted"/>
<protein>
    <submittedName>
        <fullName evidence="2">Uncharacterized protein</fullName>
    </submittedName>
</protein>
<evidence type="ECO:0000313" key="3">
    <source>
        <dbReference type="Proteomes" id="UP000265520"/>
    </source>
</evidence>
<organism evidence="2 3">
    <name type="scientific">Trifolium medium</name>
    <dbReference type="NCBI Taxonomy" id="97028"/>
    <lineage>
        <taxon>Eukaryota</taxon>
        <taxon>Viridiplantae</taxon>
        <taxon>Streptophyta</taxon>
        <taxon>Embryophyta</taxon>
        <taxon>Tracheophyta</taxon>
        <taxon>Spermatophyta</taxon>
        <taxon>Magnoliopsida</taxon>
        <taxon>eudicotyledons</taxon>
        <taxon>Gunneridae</taxon>
        <taxon>Pentapetalae</taxon>
        <taxon>rosids</taxon>
        <taxon>fabids</taxon>
        <taxon>Fabales</taxon>
        <taxon>Fabaceae</taxon>
        <taxon>Papilionoideae</taxon>
        <taxon>50 kb inversion clade</taxon>
        <taxon>NPAAA clade</taxon>
        <taxon>Hologalegina</taxon>
        <taxon>IRL clade</taxon>
        <taxon>Trifolieae</taxon>
        <taxon>Trifolium</taxon>
    </lineage>
</organism>
<evidence type="ECO:0000256" key="1">
    <source>
        <dbReference type="SAM" id="MobiDB-lite"/>
    </source>
</evidence>
<feature type="region of interest" description="Disordered" evidence="1">
    <location>
        <begin position="1"/>
        <end position="30"/>
    </location>
</feature>